<dbReference type="Proteomes" id="UP000054564">
    <property type="component" value="Unassembled WGS sequence"/>
</dbReference>
<organism evidence="1 2">
    <name type="scientific">Puccinia striiformis f. sp. tritici PST-78</name>
    <dbReference type="NCBI Taxonomy" id="1165861"/>
    <lineage>
        <taxon>Eukaryota</taxon>
        <taxon>Fungi</taxon>
        <taxon>Dikarya</taxon>
        <taxon>Basidiomycota</taxon>
        <taxon>Pucciniomycotina</taxon>
        <taxon>Pucciniomycetes</taxon>
        <taxon>Pucciniales</taxon>
        <taxon>Pucciniaceae</taxon>
        <taxon>Puccinia</taxon>
    </lineage>
</organism>
<name>A0A0L0VZG7_9BASI</name>
<reference evidence="2" key="1">
    <citation type="submission" date="2014-03" db="EMBL/GenBank/DDBJ databases">
        <title>The Genome Sequence of Puccinia striiformis f. sp. tritici PST-78.</title>
        <authorList>
            <consortium name="The Broad Institute Genome Sequencing Platform"/>
            <person name="Cuomo C."/>
            <person name="Hulbert S."/>
            <person name="Chen X."/>
            <person name="Walker B."/>
            <person name="Young S.K."/>
            <person name="Zeng Q."/>
            <person name="Gargeya S."/>
            <person name="Fitzgerald M."/>
            <person name="Haas B."/>
            <person name="Abouelleil A."/>
            <person name="Alvarado L."/>
            <person name="Arachchi H.M."/>
            <person name="Berlin A.M."/>
            <person name="Chapman S.B."/>
            <person name="Goldberg J."/>
            <person name="Griggs A."/>
            <person name="Gujja S."/>
            <person name="Hansen M."/>
            <person name="Howarth C."/>
            <person name="Imamovic A."/>
            <person name="Larimer J."/>
            <person name="McCowan C."/>
            <person name="Montmayeur A."/>
            <person name="Murphy C."/>
            <person name="Neiman D."/>
            <person name="Pearson M."/>
            <person name="Priest M."/>
            <person name="Roberts A."/>
            <person name="Saif S."/>
            <person name="Shea T."/>
            <person name="Sisk P."/>
            <person name="Sykes S."/>
            <person name="Wortman J."/>
            <person name="Nusbaum C."/>
            <person name="Birren B."/>
        </authorList>
    </citation>
    <scope>NUCLEOTIDE SEQUENCE [LARGE SCALE GENOMIC DNA]</scope>
    <source>
        <strain evidence="2">race PST-78</strain>
    </source>
</reference>
<protein>
    <submittedName>
        <fullName evidence="1">Uncharacterized protein</fullName>
    </submittedName>
</protein>
<accession>A0A0L0VZG7</accession>
<evidence type="ECO:0000313" key="1">
    <source>
        <dbReference type="EMBL" id="KNF04592.1"/>
    </source>
</evidence>
<gene>
    <name evidence="1" type="ORF">PSTG_02079</name>
</gene>
<sequence length="111" mass="12681">MDGRRLVEKAGPNSWDEWSFTIAQGDNAAKLLDNLGLDLSTQRNPKRMRVIVEEEERREVASSIGTTDRPLTDDVQQMNTSLLNRISTTETKKGEHYIEHEQNSKLLDRIA</sequence>
<dbReference type="EMBL" id="AJIL01000011">
    <property type="protein sequence ID" value="KNF04592.1"/>
    <property type="molecule type" value="Genomic_DNA"/>
</dbReference>
<evidence type="ECO:0000313" key="2">
    <source>
        <dbReference type="Proteomes" id="UP000054564"/>
    </source>
</evidence>
<comment type="caution">
    <text evidence="1">The sequence shown here is derived from an EMBL/GenBank/DDBJ whole genome shotgun (WGS) entry which is preliminary data.</text>
</comment>
<dbReference type="AlphaFoldDB" id="A0A0L0VZG7"/>
<keyword evidence="2" id="KW-1185">Reference proteome</keyword>
<proteinExistence type="predicted"/>